<accession>A0A699XIQ9</accession>
<dbReference type="EMBL" id="BKCJ011846342">
    <property type="protein sequence ID" value="GFD57898.1"/>
    <property type="molecule type" value="Genomic_DNA"/>
</dbReference>
<proteinExistence type="predicted"/>
<comment type="caution">
    <text evidence="1">The sequence shown here is derived from an EMBL/GenBank/DDBJ whole genome shotgun (WGS) entry which is preliminary data.</text>
</comment>
<name>A0A699XIQ9_TANCI</name>
<organism evidence="1">
    <name type="scientific">Tanacetum cinerariifolium</name>
    <name type="common">Dalmatian daisy</name>
    <name type="synonym">Chrysanthemum cinerariifolium</name>
    <dbReference type="NCBI Taxonomy" id="118510"/>
    <lineage>
        <taxon>Eukaryota</taxon>
        <taxon>Viridiplantae</taxon>
        <taxon>Streptophyta</taxon>
        <taxon>Embryophyta</taxon>
        <taxon>Tracheophyta</taxon>
        <taxon>Spermatophyta</taxon>
        <taxon>Magnoliopsida</taxon>
        <taxon>eudicotyledons</taxon>
        <taxon>Gunneridae</taxon>
        <taxon>Pentapetalae</taxon>
        <taxon>asterids</taxon>
        <taxon>campanulids</taxon>
        <taxon>Asterales</taxon>
        <taxon>Asteraceae</taxon>
        <taxon>Asteroideae</taxon>
        <taxon>Anthemideae</taxon>
        <taxon>Anthemidinae</taxon>
        <taxon>Tanacetum</taxon>
    </lineage>
</organism>
<gene>
    <name evidence="1" type="ORF">Tci_929867</name>
</gene>
<reference evidence="1" key="1">
    <citation type="journal article" date="2019" name="Sci. Rep.">
        <title>Draft genome of Tanacetum cinerariifolium, the natural source of mosquito coil.</title>
        <authorList>
            <person name="Yamashiro T."/>
            <person name="Shiraishi A."/>
            <person name="Satake H."/>
            <person name="Nakayama K."/>
        </authorList>
    </citation>
    <scope>NUCLEOTIDE SEQUENCE</scope>
</reference>
<sequence length="63" mass="7146">LTESGPISTMRISSSTAVTSELKYLDSVSESVRPRTMALTKVLEFHREVELSLFPKSQHHRFP</sequence>
<protein>
    <submittedName>
        <fullName evidence="1">Uncharacterized protein</fullName>
    </submittedName>
</protein>
<evidence type="ECO:0000313" key="1">
    <source>
        <dbReference type="EMBL" id="GFD57898.1"/>
    </source>
</evidence>
<dbReference type="AlphaFoldDB" id="A0A699XIQ9"/>
<feature type="non-terminal residue" evidence="1">
    <location>
        <position position="1"/>
    </location>
</feature>